<dbReference type="Proteomes" id="UP000604381">
    <property type="component" value="Unassembled WGS sequence"/>
</dbReference>
<reference evidence="1" key="1">
    <citation type="submission" date="2020-10" db="EMBL/GenBank/DDBJ databases">
        <title>An improved Amphimedon queenslandica hologenome assembly reveals how three proteobacterial symbionts can extend the metabolic phenotypic of their marine sponge host.</title>
        <authorList>
            <person name="Degnan B."/>
            <person name="Degnan S."/>
            <person name="Xiang X."/>
        </authorList>
    </citation>
    <scope>NUCLEOTIDE SEQUENCE</scope>
    <source>
        <strain evidence="1">AqS2</strain>
    </source>
</reference>
<sequence length="51" mass="6071">MAEIREIYGDRYVDMVLKMEAEQEITLHDAVIYLDLDLDDYEILRGDDPCY</sequence>
<name>A0A930Y2B2_9GAMM</name>
<evidence type="ECO:0000313" key="2">
    <source>
        <dbReference type="Proteomes" id="UP000604381"/>
    </source>
</evidence>
<dbReference type="AlphaFoldDB" id="A0A930Y2B2"/>
<dbReference type="EMBL" id="JADHEI010000021">
    <property type="protein sequence ID" value="MBF2734711.1"/>
    <property type="molecule type" value="Genomic_DNA"/>
</dbReference>
<proteinExistence type="predicted"/>
<gene>
    <name evidence="1" type="ORF">ISN26_01210</name>
</gene>
<keyword evidence="2" id="KW-1185">Reference proteome</keyword>
<protein>
    <submittedName>
        <fullName evidence="1">Uncharacterized protein</fullName>
    </submittedName>
</protein>
<comment type="caution">
    <text evidence="1">The sequence shown here is derived from an EMBL/GenBank/DDBJ whole genome shotgun (WGS) entry which is preliminary data.</text>
</comment>
<evidence type="ECO:0000313" key="1">
    <source>
        <dbReference type="EMBL" id="MBF2734711.1"/>
    </source>
</evidence>
<accession>A0A930Y2B2</accession>
<organism evidence="1 2">
    <name type="scientific">Candidatus Amphirhobacter heronislandensis</name>
    <dbReference type="NCBI Taxonomy" id="1732024"/>
    <lineage>
        <taxon>Bacteria</taxon>
        <taxon>Pseudomonadati</taxon>
        <taxon>Pseudomonadota</taxon>
        <taxon>Gammaproteobacteria</taxon>
        <taxon>Candidatus Tethybacterales</taxon>
        <taxon>Candidatus Tethybacteraceae</taxon>
        <taxon>Candidatus Amphirhobacter</taxon>
    </lineage>
</organism>